<evidence type="ECO:0000313" key="3">
    <source>
        <dbReference type="EMBL" id="CAD7413400.1"/>
    </source>
</evidence>
<feature type="chain" id="PRO_5031344178" description="Secreted protein" evidence="2">
    <location>
        <begin position="22"/>
        <end position="99"/>
    </location>
</feature>
<organism evidence="3">
    <name type="scientific">Timema poppense</name>
    <name type="common">Walking stick</name>
    <dbReference type="NCBI Taxonomy" id="170557"/>
    <lineage>
        <taxon>Eukaryota</taxon>
        <taxon>Metazoa</taxon>
        <taxon>Ecdysozoa</taxon>
        <taxon>Arthropoda</taxon>
        <taxon>Hexapoda</taxon>
        <taxon>Insecta</taxon>
        <taxon>Pterygota</taxon>
        <taxon>Neoptera</taxon>
        <taxon>Polyneoptera</taxon>
        <taxon>Phasmatodea</taxon>
        <taxon>Timematodea</taxon>
        <taxon>Timematoidea</taxon>
        <taxon>Timematidae</taxon>
        <taxon>Timema</taxon>
    </lineage>
</organism>
<evidence type="ECO:0000256" key="2">
    <source>
        <dbReference type="SAM" id="SignalP"/>
    </source>
</evidence>
<accession>A0A7R9DHL3</accession>
<name>A0A7R9DHL3_TIMPO</name>
<protein>
    <recommendedName>
        <fullName evidence="4">Secreted protein</fullName>
    </recommendedName>
</protein>
<sequence length="99" mass="10808">MTLGGLVTLFLLAGWFSSVTGWGRLASNLEPLLGPPCDLFGVLGNQWRLPRTTSRLHLHVAVTRSIRIVNSANAPLTRPESKGYSKLTLDTPSREMSGF</sequence>
<feature type="region of interest" description="Disordered" evidence="1">
    <location>
        <begin position="76"/>
        <end position="99"/>
    </location>
</feature>
<evidence type="ECO:0000256" key="1">
    <source>
        <dbReference type="SAM" id="MobiDB-lite"/>
    </source>
</evidence>
<evidence type="ECO:0008006" key="4">
    <source>
        <dbReference type="Google" id="ProtNLM"/>
    </source>
</evidence>
<proteinExistence type="predicted"/>
<feature type="signal peptide" evidence="2">
    <location>
        <begin position="1"/>
        <end position="21"/>
    </location>
</feature>
<dbReference type="AlphaFoldDB" id="A0A7R9DHL3"/>
<keyword evidence="2" id="KW-0732">Signal</keyword>
<gene>
    <name evidence="3" type="ORF">TPSB3V08_LOCUS8993</name>
</gene>
<dbReference type="EMBL" id="OD006829">
    <property type="protein sequence ID" value="CAD7413400.1"/>
    <property type="molecule type" value="Genomic_DNA"/>
</dbReference>
<reference evidence="3" key="1">
    <citation type="submission" date="2020-11" db="EMBL/GenBank/DDBJ databases">
        <authorList>
            <person name="Tran Van P."/>
        </authorList>
    </citation>
    <scope>NUCLEOTIDE SEQUENCE</scope>
</reference>